<feature type="compositionally biased region" description="Polar residues" evidence="1">
    <location>
        <begin position="35"/>
        <end position="52"/>
    </location>
</feature>
<accession>A0ABN9DZC4</accession>
<protein>
    <submittedName>
        <fullName evidence="2">Uncharacterized protein</fullName>
    </submittedName>
</protein>
<feature type="region of interest" description="Disordered" evidence="1">
    <location>
        <begin position="24"/>
        <end position="52"/>
    </location>
</feature>
<comment type="caution">
    <text evidence="2">The sequence shown here is derived from an EMBL/GenBank/DDBJ whole genome shotgun (WGS) entry which is preliminary data.</text>
</comment>
<name>A0ABN9DZC4_9NEOB</name>
<evidence type="ECO:0000256" key="1">
    <source>
        <dbReference type="SAM" id="MobiDB-lite"/>
    </source>
</evidence>
<dbReference type="EMBL" id="CATNWA010014897">
    <property type="protein sequence ID" value="CAI9577200.1"/>
    <property type="molecule type" value="Genomic_DNA"/>
</dbReference>
<evidence type="ECO:0000313" key="2">
    <source>
        <dbReference type="EMBL" id="CAI9577200.1"/>
    </source>
</evidence>
<evidence type="ECO:0000313" key="3">
    <source>
        <dbReference type="Proteomes" id="UP001162483"/>
    </source>
</evidence>
<sequence>MTQGPHDPLLPECPMSCQSAPVHCESEHPEPYSTDHYSTSHQINSHQWSSAN</sequence>
<dbReference type="Proteomes" id="UP001162483">
    <property type="component" value="Unassembled WGS sequence"/>
</dbReference>
<organism evidence="2 3">
    <name type="scientific">Staurois parvus</name>
    <dbReference type="NCBI Taxonomy" id="386267"/>
    <lineage>
        <taxon>Eukaryota</taxon>
        <taxon>Metazoa</taxon>
        <taxon>Chordata</taxon>
        <taxon>Craniata</taxon>
        <taxon>Vertebrata</taxon>
        <taxon>Euteleostomi</taxon>
        <taxon>Amphibia</taxon>
        <taxon>Batrachia</taxon>
        <taxon>Anura</taxon>
        <taxon>Neobatrachia</taxon>
        <taxon>Ranoidea</taxon>
        <taxon>Ranidae</taxon>
        <taxon>Staurois</taxon>
    </lineage>
</organism>
<gene>
    <name evidence="2" type="ORF">SPARVUS_LOCUS8668729</name>
</gene>
<keyword evidence="3" id="KW-1185">Reference proteome</keyword>
<proteinExistence type="predicted"/>
<reference evidence="2" key="1">
    <citation type="submission" date="2023-05" db="EMBL/GenBank/DDBJ databases">
        <authorList>
            <person name="Stuckert A."/>
        </authorList>
    </citation>
    <scope>NUCLEOTIDE SEQUENCE</scope>
</reference>